<organism evidence="3">
    <name type="scientific">Cryptosporidium canis</name>
    <dbReference type="NCBI Taxonomy" id="195482"/>
    <lineage>
        <taxon>Eukaryota</taxon>
        <taxon>Sar</taxon>
        <taxon>Alveolata</taxon>
        <taxon>Apicomplexa</taxon>
        <taxon>Conoidasida</taxon>
        <taxon>Coccidia</taxon>
        <taxon>Eucoccidiorida</taxon>
        <taxon>Eimeriorina</taxon>
        <taxon>Cryptosporidiidae</taxon>
        <taxon>Cryptosporidium</taxon>
    </lineage>
</organism>
<dbReference type="EMBL" id="JAPCXC010000042">
    <property type="protein sequence ID" value="KAJ1608624.1"/>
    <property type="molecule type" value="Genomic_DNA"/>
</dbReference>
<sequence>MAIASVSLFPPRIWSRIISRTNGRSLSFFKYLCCCTSSVTKALNRYISLWSGLLLTVNILILILCLRTSNKYPLFLRYLFPTLSEILSNEIGIIYILLYITSVSGIITGFVGAITTYTYSIIALKICMVCNYLNIIKDIALFITIDVLLNKWHIAFINVVIFFFVLFLVFILIGLFTSFVAENLLFLLEEEEVEHAEESSTTQNTETISDSTNSRNTKNEEGSNKDLEIAKEDDHISSPGPT</sequence>
<comment type="caution">
    <text evidence="3">The sequence shown here is derived from an EMBL/GenBank/DDBJ whole genome shotgun (WGS) entry which is preliminary data.</text>
</comment>
<accession>A0A9D5HYQ5</accession>
<keyword evidence="2 3" id="KW-0812">Transmembrane</keyword>
<feature type="transmembrane region" description="Helical" evidence="2">
    <location>
        <begin position="154"/>
        <end position="181"/>
    </location>
</feature>
<evidence type="ECO:0000256" key="2">
    <source>
        <dbReference type="SAM" id="Phobius"/>
    </source>
</evidence>
<keyword evidence="2" id="KW-1133">Transmembrane helix</keyword>
<feature type="compositionally biased region" description="Basic and acidic residues" evidence="1">
    <location>
        <begin position="217"/>
        <end position="236"/>
    </location>
</feature>
<evidence type="ECO:0000256" key="1">
    <source>
        <dbReference type="SAM" id="MobiDB-lite"/>
    </source>
</evidence>
<feature type="transmembrane region" description="Helical" evidence="2">
    <location>
        <begin position="47"/>
        <end position="66"/>
    </location>
</feature>
<feature type="region of interest" description="Disordered" evidence="1">
    <location>
        <begin position="196"/>
        <end position="242"/>
    </location>
</feature>
<proteinExistence type="predicted"/>
<keyword evidence="2" id="KW-0472">Membrane</keyword>
<dbReference type="AlphaFoldDB" id="A0A9D5HYQ5"/>
<name>A0A9D5HYQ5_9CRYT</name>
<feature type="transmembrane region" description="Helical" evidence="2">
    <location>
        <begin position="106"/>
        <end position="133"/>
    </location>
</feature>
<feature type="compositionally biased region" description="Polar residues" evidence="1">
    <location>
        <begin position="199"/>
        <end position="216"/>
    </location>
</feature>
<reference evidence="3" key="1">
    <citation type="submission" date="2022-10" db="EMBL/GenBank/DDBJ databases">
        <title>Adaptive evolution leads to modifications in subtelomeric GC content in a zoonotic Cryptosporidium species.</title>
        <authorList>
            <person name="Li J."/>
            <person name="Feng Y."/>
            <person name="Xiao L."/>
        </authorList>
    </citation>
    <scope>NUCLEOTIDE SEQUENCE</scope>
    <source>
        <strain evidence="3">33844</strain>
    </source>
</reference>
<feature type="transmembrane region" description="Helical" evidence="2">
    <location>
        <begin position="78"/>
        <end position="100"/>
    </location>
</feature>
<dbReference type="Proteomes" id="UP001067231">
    <property type="component" value="Unassembled WGS sequence"/>
</dbReference>
<dbReference type="OrthoDB" id="343972at2759"/>
<evidence type="ECO:0000313" key="3">
    <source>
        <dbReference type="EMBL" id="KAJ1608624.1"/>
    </source>
</evidence>
<protein>
    <submittedName>
        <fullName evidence="3">Transmembrane domain-containing protein</fullName>
    </submittedName>
</protein>
<gene>
    <name evidence="3" type="ORF">OJ253_1896</name>
</gene>